<reference evidence="1" key="1">
    <citation type="submission" date="2018-06" db="EMBL/GenBank/DDBJ databases">
        <authorList>
            <person name="Zhirakovskaya E."/>
        </authorList>
    </citation>
    <scope>NUCLEOTIDE SEQUENCE</scope>
</reference>
<name>A0A3B0TX32_9ZZZZ</name>
<accession>A0A3B0TX32</accession>
<dbReference type="AlphaFoldDB" id="A0A3B0TX32"/>
<proteinExistence type="predicted"/>
<sequence>MKIVSIFGNNLFAFQYTGEQENEFKRLFNLWADPEYLEEFFEQNKADIANGYFGTFSIEGAIFETYEYAEYLEEKLLALAEQSEPEQLKGLEQIFTPLHNTQIRILDLNQSKARYQWLRLYALRVEKNVYIITGGAIKLTQSMQEKQHTLKELRKIQQCRNYLLKEGIVDVEGIIEEIES</sequence>
<dbReference type="EMBL" id="UOEP01000142">
    <property type="protein sequence ID" value="VAW21360.1"/>
    <property type="molecule type" value="Genomic_DNA"/>
</dbReference>
<organism evidence="1">
    <name type="scientific">hydrothermal vent metagenome</name>
    <dbReference type="NCBI Taxonomy" id="652676"/>
    <lineage>
        <taxon>unclassified sequences</taxon>
        <taxon>metagenomes</taxon>
        <taxon>ecological metagenomes</taxon>
    </lineage>
</organism>
<evidence type="ECO:0000313" key="1">
    <source>
        <dbReference type="EMBL" id="VAW21360.1"/>
    </source>
</evidence>
<protein>
    <submittedName>
        <fullName evidence="1">Uncharacterized protein</fullName>
    </submittedName>
</protein>
<gene>
    <name evidence="1" type="ORF">MNBD_BACTEROID01-1335</name>
</gene>